<dbReference type="Proteomes" id="UP000318585">
    <property type="component" value="Unassembled WGS sequence"/>
</dbReference>
<comment type="caution">
    <text evidence="2">The sequence shown here is derived from an EMBL/GenBank/DDBJ whole genome shotgun (WGS) entry which is preliminary data.</text>
</comment>
<dbReference type="OrthoDB" id="1372254at2"/>
<evidence type="ECO:0000313" key="3">
    <source>
        <dbReference type="Proteomes" id="UP000318585"/>
    </source>
</evidence>
<evidence type="ECO:0000313" key="2">
    <source>
        <dbReference type="EMBL" id="TRX21533.1"/>
    </source>
</evidence>
<reference evidence="2 3" key="1">
    <citation type="submission" date="2019-07" db="EMBL/GenBank/DDBJ databases">
        <title>Novel species of Flavobacterium.</title>
        <authorList>
            <person name="Liu Q."/>
            <person name="Xin Y.-H."/>
        </authorList>
    </citation>
    <scope>NUCLEOTIDE SEQUENCE [LARGE SCALE GENOMIC DNA]</scope>
    <source>
        <strain evidence="2 3">LB3P56</strain>
    </source>
</reference>
<feature type="chain" id="PRO_5021754061" evidence="1">
    <location>
        <begin position="19"/>
        <end position="188"/>
    </location>
</feature>
<evidence type="ECO:0000256" key="1">
    <source>
        <dbReference type="SAM" id="SignalP"/>
    </source>
</evidence>
<accession>A0A553CLU2</accession>
<name>A0A553CLU2_9FLAO</name>
<feature type="signal peptide" evidence="1">
    <location>
        <begin position="1"/>
        <end position="18"/>
    </location>
</feature>
<dbReference type="AlphaFoldDB" id="A0A553CLU2"/>
<proteinExistence type="predicted"/>
<organism evidence="2 3">
    <name type="scientific">Flavobacterium franklandianum</name>
    <dbReference type="NCBI Taxonomy" id="2594430"/>
    <lineage>
        <taxon>Bacteria</taxon>
        <taxon>Pseudomonadati</taxon>
        <taxon>Bacteroidota</taxon>
        <taxon>Flavobacteriia</taxon>
        <taxon>Flavobacteriales</taxon>
        <taxon>Flavobacteriaceae</taxon>
        <taxon>Flavobacterium</taxon>
    </lineage>
</organism>
<keyword evidence="1" id="KW-0732">Signal</keyword>
<sequence length="188" mass="21865">MKQVALAFFFLISSNLFAQKTCEYSTNITDSIGTYKLTKEYMIYEKNFAGNKNYIFLSLALTDGTPTLNVQFIQKSKDFIKANCFDKNSKLFFQLNNGKIITLIHIDQENCGTMIRDNEGFDNRILVGNFMFLKGSFEDLKSSPANLMRIKYLTDLDDYVVRKEFTAEMDNQVYQPENYFINFLHCVE</sequence>
<keyword evidence="3" id="KW-1185">Reference proteome</keyword>
<dbReference type="RefSeq" id="WP_144071202.1">
    <property type="nucleotide sequence ID" value="NZ_VJZR01000004.1"/>
</dbReference>
<gene>
    <name evidence="2" type="ORF">FNW17_06510</name>
</gene>
<protein>
    <submittedName>
        <fullName evidence="2">Uncharacterized protein</fullName>
    </submittedName>
</protein>
<dbReference type="EMBL" id="VJZR01000004">
    <property type="protein sequence ID" value="TRX21533.1"/>
    <property type="molecule type" value="Genomic_DNA"/>
</dbReference>